<dbReference type="EMBL" id="GBRH01183261">
    <property type="protein sequence ID" value="JAE14635.1"/>
    <property type="molecule type" value="Transcribed_RNA"/>
</dbReference>
<evidence type="ECO:0008006" key="3">
    <source>
        <dbReference type="Google" id="ProtNLM"/>
    </source>
</evidence>
<dbReference type="AlphaFoldDB" id="A0A0A9FP82"/>
<evidence type="ECO:0000313" key="2">
    <source>
        <dbReference type="EMBL" id="JAE14635.1"/>
    </source>
</evidence>
<sequence length="131" mass="14653">MLASWCVVILSLVSIPVHAFLYIKQNEFYNNHVIHTFQIQLYYFSAGSALVFDISCQQSSPSVTVSHAALLSRVLMPRLLCVKFTRLSCITIGHGQKQGINKLCTALICFRCLLTWKTCCSLNELLGIPSI</sequence>
<organism evidence="2">
    <name type="scientific">Arundo donax</name>
    <name type="common">Giant reed</name>
    <name type="synonym">Donax arundinaceus</name>
    <dbReference type="NCBI Taxonomy" id="35708"/>
    <lineage>
        <taxon>Eukaryota</taxon>
        <taxon>Viridiplantae</taxon>
        <taxon>Streptophyta</taxon>
        <taxon>Embryophyta</taxon>
        <taxon>Tracheophyta</taxon>
        <taxon>Spermatophyta</taxon>
        <taxon>Magnoliopsida</taxon>
        <taxon>Liliopsida</taxon>
        <taxon>Poales</taxon>
        <taxon>Poaceae</taxon>
        <taxon>PACMAD clade</taxon>
        <taxon>Arundinoideae</taxon>
        <taxon>Arundineae</taxon>
        <taxon>Arundo</taxon>
    </lineage>
</organism>
<feature type="signal peptide" evidence="1">
    <location>
        <begin position="1"/>
        <end position="19"/>
    </location>
</feature>
<name>A0A0A9FP82_ARUDO</name>
<keyword evidence="1" id="KW-0732">Signal</keyword>
<proteinExistence type="predicted"/>
<protein>
    <recommendedName>
        <fullName evidence="3">Secreted protein</fullName>
    </recommendedName>
</protein>
<accession>A0A0A9FP82</accession>
<reference evidence="2" key="1">
    <citation type="submission" date="2014-09" db="EMBL/GenBank/DDBJ databases">
        <authorList>
            <person name="Magalhaes I.L.F."/>
            <person name="Oliveira U."/>
            <person name="Santos F.R."/>
            <person name="Vidigal T.H.D.A."/>
            <person name="Brescovit A.D."/>
            <person name="Santos A.J."/>
        </authorList>
    </citation>
    <scope>NUCLEOTIDE SEQUENCE</scope>
    <source>
        <tissue evidence="2">Shoot tissue taken approximately 20 cm above the soil surface</tissue>
    </source>
</reference>
<feature type="chain" id="PRO_5002047467" description="Secreted protein" evidence="1">
    <location>
        <begin position="20"/>
        <end position="131"/>
    </location>
</feature>
<reference evidence="2" key="2">
    <citation type="journal article" date="2015" name="Data Brief">
        <title>Shoot transcriptome of the giant reed, Arundo donax.</title>
        <authorList>
            <person name="Barrero R.A."/>
            <person name="Guerrero F.D."/>
            <person name="Moolhuijzen P."/>
            <person name="Goolsby J.A."/>
            <person name="Tidwell J."/>
            <person name="Bellgard S.E."/>
            <person name="Bellgard M.I."/>
        </authorList>
    </citation>
    <scope>NUCLEOTIDE SEQUENCE</scope>
    <source>
        <tissue evidence="2">Shoot tissue taken approximately 20 cm above the soil surface</tissue>
    </source>
</reference>
<evidence type="ECO:0000256" key="1">
    <source>
        <dbReference type="SAM" id="SignalP"/>
    </source>
</evidence>